<feature type="transmembrane region" description="Helical" evidence="1">
    <location>
        <begin position="158"/>
        <end position="175"/>
    </location>
</feature>
<keyword evidence="1" id="KW-0472">Membrane</keyword>
<evidence type="ECO:0000256" key="1">
    <source>
        <dbReference type="SAM" id="Phobius"/>
    </source>
</evidence>
<dbReference type="Proteomes" id="UP000631694">
    <property type="component" value="Unassembled WGS sequence"/>
</dbReference>
<reference evidence="2" key="1">
    <citation type="submission" date="2020-12" db="EMBL/GenBank/DDBJ databases">
        <title>Methylobrevis albus sp. nov., isolated from fresh water lack sediment.</title>
        <authorList>
            <person name="Zou Q."/>
        </authorList>
    </citation>
    <scope>NUCLEOTIDE SEQUENCE</scope>
    <source>
        <strain evidence="2">L22</strain>
    </source>
</reference>
<proteinExistence type="predicted"/>
<keyword evidence="1" id="KW-1133">Transmembrane helix</keyword>
<sequence>MLNRIFWVCLLAGLIAGVLVAVVQGFTTTPLIIAAESYEGAPAEIAPHDHASAEAAATPHHHGADAVAEVGHSHDPEAWMPADGLERTLSTALSTIVTAIGFALILVAAMTVAGETITPRTATAWAVGGFLATGLAPALGLPPELPGASAAAVEARQIWWFGTVLATGFGLYLVARAPSLVSRAIGAALLVGPHVIGAPHPPVMESPVPAELAAQFASASLVVSAVLWLSIGAAVGMLWHRGEPRLAAA</sequence>
<dbReference type="Pfam" id="PF09490">
    <property type="entry name" value="CbtA"/>
    <property type="match status" value="1"/>
</dbReference>
<feature type="transmembrane region" description="Helical" evidence="1">
    <location>
        <begin position="216"/>
        <end position="239"/>
    </location>
</feature>
<protein>
    <submittedName>
        <fullName evidence="2">CbtA family protein</fullName>
    </submittedName>
</protein>
<accession>A0A931HZL3</accession>
<feature type="transmembrane region" description="Helical" evidence="1">
    <location>
        <begin position="180"/>
        <end position="196"/>
    </location>
</feature>
<gene>
    <name evidence="2" type="ORF">I5731_00445</name>
</gene>
<comment type="caution">
    <text evidence="2">The sequence shown here is derived from an EMBL/GenBank/DDBJ whole genome shotgun (WGS) entry which is preliminary data.</text>
</comment>
<evidence type="ECO:0000313" key="3">
    <source>
        <dbReference type="Proteomes" id="UP000631694"/>
    </source>
</evidence>
<dbReference type="EMBL" id="JADZLT010000036">
    <property type="protein sequence ID" value="MBH0236278.1"/>
    <property type="molecule type" value="Genomic_DNA"/>
</dbReference>
<organism evidence="2 3">
    <name type="scientific">Methylobrevis albus</name>
    <dbReference type="NCBI Taxonomy" id="2793297"/>
    <lineage>
        <taxon>Bacteria</taxon>
        <taxon>Pseudomonadati</taxon>
        <taxon>Pseudomonadota</taxon>
        <taxon>Alphaproteobacteria</taxon>
        <taxon>Hyphomicrobiales</taxon>
        <taxon>Pleomorphomonadaceae</taxon>
        <taxon>Methylobrevis</taxon>
    </lineage>
</organism>
<feature type="transmembrane region" description="Helical" evidence="1">
    <location>
        <begin position="89"/>
        <end position="110"/>
    </location>
</feature>
<feature type="transmembrane region" description="Helical" evidence="1">
    <location>
        <begin position="122"/>
        <end position="138"/>
    </location>
</feature>
<dbReference type="RefSeq" id="WP_197309384.1">
    <property type="nucleotide sequence ID" value="NZ_JADZLT010000036.1"/>
</dbReference>
<name>A0A931HZL3_9HYPH</name>
<keyword evidence="1" id="KW-0812">Transmembrane</keyword>
<dbReference type="AlphaFoldDB" id="A0A931HZL3"/>
<dbReference type="NCBIfam" id="TIGR02458">
    <property type="entry name" value="CbtA"/>
    <property type="match status" value="1"/>
</dbReference>
<evidence type="ECO:0000313" key="2">
    <source>
        <dbReference type="EMBL" id="MBH0236278.1"/>
    </source>
</evidence>
<dbReference type="InterPro" id="IPR012666">
    <property type="entry name" value="CbtA_put"/>
</dbReference>
<keyword evidence="3" id="KW-1185">Reference proteome</keyword>